<feature type="transmembrane region" description="Helical" evidence="2">
    <location>
        <begin position="438"/>
        <end position="455"/>
    </location>
</feature>
<evidence type="ECO:0000256" key="2">
    <source>
        <dbReference type="SAM" id="Phobius"/>
    </source>
</evidence>
<dbReference type="Pfam" id="PF04120">
    <property type="entry name" value="Iron_permease"/>
    <property type="match status" value="4"/>
</dbReference>
<keyword evidence="2" id="KW-0472">Membrane</keyword>
<dbReference type="EMBL" id="MCFK01005667">
    <property type="protein sequence ID" value="RKF59844.1"/>
    <property type="molecule type" value="Genomic_DNA"/>
</dbReference>
<sequence>MSLSIYKRVKKSIFPERTDFFSAARTEELTEQEVQNAPFPISRDPEKNSDISVDQVSSPSDLSSFRKPNAFDKITVLAGSSVTFLVMLFLIGVWAFFGIFFGPTDTWQIVFQNASSIQVYVIDILLIRQQQNASRALMTILAEFHSRRMTLERLLNQIPGCDKASTDKEGPRTLYINGKLFNTDSDEKMLLPPESLSRISYVWSQTCMLIARALGSIWSFFQYWILIGAWAAMGPYFKFSDTWQLYINTVTALILTFTSVFLQNIQQREEDRLTRCLQHTLKIDAGIERQLRILTGDQKPNQIYTIPETKRTHCERFNDVTADIMGSGLGVLISLLFVLIWLSIGPQMGFNDNWWLIIGTFTGLVGFVDGFVLRSLYYREEIFVKKEFQKLAAADRLLLDQLNVPVSVPVVNKNSFTERVAIAISDACGHRYTPPGSMFFVFLLLGIATAMNWSMTGQLLCNTPTMIVEGFLLIILIHAHNHANDERDADFSGLLKRKLLLHGFVETIG</sequence>
<dbReference type="STRING" id="212602.A0A420HQU5"/>
<dbReference type="InterPro" id="IPR007251">
    <property type="entry name" value="Iron_permease_Fet4"/>
</dbReference>
<proteinExistence type="predicted"/>
<comment type="caution">
    <text evidence="3">The sequence shown here is derived from an EMBL/GenBank/DDBJ whole genome shotgun (WGS) entry which is preliminary data.</text>
</comment>
<organism evidence="3 4">
    <name type="scientific">Erysiphe neolycopersici</name>
    <dbReference type="NCBI Taxonomy" id="212602"/>
    <lineage>
        <taxon>Eukaryota</taxon>
        <taxon>Fungi</taxon>
        <taxon>Dikarya</taxon>
        <taxon>Ascomycota</taxon>
        <taxon>Pezizomycotina</taxon>
        <taxon>Leotiomycetes</taxon>
        <taxon>Erysiphales</taxon>
        <taxon>Erysiphaceae</taxon>
        <taxon>Erysiphe</taxon>
    </lineage>
</organism>
<feature type="transmembrane region" description="Helical" evidence="2">
    <location>
        <begin position="74"/>
        <end position="97"/>
    </location>
</feature>
<gene>
    <name evidence="3" type="ORF">OnM2_056010</name>
</gene>
<keyword evidence="2" id="KW-1133">Transmembrane helix</keyword>
<dbReference type="OrthoDB" id="2224262at2759"/>
<dbReference type="AlphaFoldDB" id="A0A420HQU5"/>
<reference evidence="3 4" key="1">
    <citation type="journal article" date="2018" name="BMC Genomics">
        <title>Comparative genome analyses reveal sequence features reflecting distinct modes of host-adaptation between dicot and monocot powdery mildew.</title>
        <authorList>
            <person name="Wu Y."/>
            <person name="Ma X."/>
            <person name="Pan Z."/>
            <person name="Kale S.D."/>
            <person name="Song Y."/>
            <person name="King H."/>
            <person name="Zhang Q."/>
            <person name="Presley C."/>
            <person name="Deng X."/>
            <person name="Wei C.I."/>
            <person name="Xiao S."/>
        </authorList>
    </citation>
    <scope>NUCLEOTIDE SEQUENCE [LARGE SCALE GENOMIC DNA]</scope>
    <source>
        <strain evidence="3">UMSG2</strain>
    </source>
</reference>
<dbReference type="GO" id="GO:0055085">
    <property type="term" value="P:transmembrane transport"/>
    <property type="evidence" value="ECO:0007669"/>
    <property type="project" value="InterPro"/>
</dbReference>
<keyword evidence="4" id="KW-1185">Reference proteome</keyword>
<feature type="transmembrane region" description="Helical" evidence="2">
    <location>
        <begin position="354"/>
        <end position="377"/>
    </location>
</feature>
<accession>A0A420HQU5</accession>
<evidence type="ECO:0000313" key="4">
    <source>
        <dbReference type="Proteomes" id="UP000286134"/>
    </source>
</evidence>
<name>A0A420HQU5_9PEZI</name>
<feature type="transmembrane region" description="Helical" evidence="2">
    <location>
        <begin position="320"/>
        <end position="342"/>
    </location>
</feature>
<evidence type="ECO:0000313" key="3">
    <source>
        <dbReference type="EMBL" id="RKF59844.1"/>
    </source>
</evidence>
<protein>
    <submittedName>
        <fullName evidence="3">Low-affinity iron/zinc ion transport protein fet4</fullName>
    </submittedName>
</protein>
<feature type="region of interest" description="Disordered" evidence="1">
    <location>
        <begin position="34"/>
        <end position="61"/>
    </location>
</feature>
<keyword evidence="2" id="KW-0812">Transmembrane</keyword>
<feature type="transmembrane region" description="Helical" evidence="2">
    <location>
        <begin position="209"/>
        <end position="233"/>
    </location>
</feature>
<feature type="compositionally biased region" description="Polar residues" evidence="1">
    <location>
        <begin position="50"/>
        <end position="61"/>
    </location>
</feature>
<evidence type="ECO:0000256" key="1">
    <source>
        <dbReference type="SAM" id="MobiDB-lite"/>
    </source>
</evidence>
<feature type="transmembrane region" description="Helical" evidence="2">
    <location>
        <begin position="245"/>
        <end position="265"/>
    </location>
</feature>
<feature type="transmembrane region" description="Helical" evidence="2">
    <location>
        <begin position="109"/>
        <end position="127"/>
    </location>
</feature>
<dbReference type="Proteomes" id="UP000286134">
    <property type="component" value="Unassembled WGS sequence"/>
</dbReference>